<dbReference type="RefSeq" id="WP_099131259.1">
    <property type="nucleotide sequence ID" value="NZ_CAWNOJ010000042.1"/>
</dbReference>
<comment type="caution">
    <text evidence="1">The sequence shown here is derived from an EMBL/GenBank/DDBJ whole genome shotgun (WGS) entry which is preliminary data.</text>
</comment>
<gene>
    <name evidence="2" type="ORF">BDE27_1828</name>
    <name evidence="1" type="ORF">Xehl_00655</name>
</gene>
<dbReference type="OrthoDB" id="6445642at2"/>
<evidence type="ECO:0000313" key="2">
    <source>
        <dbReference type="EMBL" id="RKE91572.1"/>
    </source>
</evidence>
<dbReference type="Proteomes" id="UP000283568">
    <property type="component" value="Unassembled WGS sequence"/>
</dbReference>
<protein>
    <submittedName>
        <fullName evidence="1">Uncharacterized protein</fullName>
    </submittedName>
</protein>
<evidence type="ECO:0000313" key="3">
    <source>
        <dbReference type="Proteomes" id="UP000225605"/>
    </source>
</evidence>
<dbReference type="EMBL" id="NIBT01000003">
    <property type="protein sequence ID" value="PHM26323.1"/>
    <property type="molecule type" value="Genomic_DNA"/>
</dbReference>
<reference evidence="2 4" key="2">
    <citation type="submission" date="2018-09" db="EMBL/GenBank/DDBJ databases">
        <title>Genomic Encyclopedia of Archaeal and Bacterial Type Strains, Phase II (KMG-II): from individual species to whole genera.</title>
        <authorList>
            <person name="Goeker M."/>
        </authorList>
    </citation>
    <scope>NUCLEOTIDE SEQUENCE [LARGE SCALE GENOMIC DNA]</scope>
    <source>
        <strain evidence="2 4">DSM 16337</strain>
    </source>
</reference>
<keyword evidence="4" id="KW-1185">Reference proteome</keyword>
<evidence type="ECO:0000313" key="4">
    <source>
        <dbReference type="Proteomes" id="UP000283568"/>
    </source>
</evidence>
<dbReference type="EMBL" id="RAQI01000002">
    <property type="protein sequence ID" value="RKE91572.1"/>
    <property type="molecule type" value="Genomic_DNA"/>
</dbReference>
<evidence type="ECO:0000313" key="1">
    <source>
        <dbReference type="EMBL" id="PHM26323.1"/>
    </source>
</evidence>
<organism evidence="1 3">
    <name type="scientific">Xenorhabdus ehlersii</name>
    <dbReference type="NCBI Taxonomy" id="290111"/>
    <lineage>
        <taxon>Bacteria</taxon>
        <taxon>Pseudomonadati</taxon>
        <taxon>Pseudomonadota</taxon>
        <taxon>Gammaproteobacteria</taxon>
        <taxon>Enterobacterales</taxon>
        <taxon>Morganellaceae</taxon>
        <taxon>Xenorhabdus</taxon>
    </lineage>
</organism>
<proteinExistence type="predicted"/>
<dbReference type="Proteomes" id="UP000225605">
    <property type="component" value="Unassembled WGS sequence"/>
</dbReference>
<sequence length="116" mass="13393">MSIIKTFYNNSDVPMFITLEGNHQGTPHLPAKVSQLIHSKETLTLSVPGTYIMKLEYSIHMYHIGFSMILKSMGQESEVTSLLKHEKFVLNYWFICNKDTYPTYKNCFPVSIIPMI</sequence>
<name>A0A2D0IWK9_9GAMM</name>
<dbReference type="AlphaFoldDB" id="A0A2D0IWK9"/>
<accession>A0A2D0IWK9</accession>
<reference evidence="1 3" key="1">
    <citation type="journal article" date="2017" name="Nat. Microbiol.">
        <title>Natural product diversity associated with the nematode symbionts Photorhabdus and Xenorhabdus.</title>
        <authorList>
            <person name="Tobias N.J."/>
            <person name="Wolff H."/>
            <person name="Djahanschiri B."/>
            <person name="Grundmann F."/>
            <person name="Kronenwerth M."/>
            <person name="Shi Y.M."/>
            <person name="Simonyi S."/>
            <person name="Grun P."/>
            <person name="Shapiro-Ilan D."/>
            <person name="Pidot S.J."/>
            <person name="Stinear T.P."/>
            <person name="Ebersberger I."/>
            <person name="Bode H.B."/>
        </authorList>
    </citation>
    <scope>NUCLEOTIDE SEQUENCE [LARGE SCALE GENOMIC DNA]</scope>
    <source>
        <strain evidence="1 3">DSM 16337</strain>
    </source>
</reference>